<dbReference type="Proteomes" id="UP000698059">
    <property type="component" value="Unassembled WGS sequence"/>
</dbReference>
<evidence type="ECO:0000313" key="1">
    <source>
        <dbReference type="EMBL" id="MBM7477462.1"/>
    </source>
</evidence>
<dbReference type="EMBL" id="JAFBBO010000001">
    <property type="protein sequence ID" value="MBM7477462.1"/>
    <property type="molecule type" value="Genomic_DNA"/>
</dbReference>
<proteinExistence type="predicted"/>
<comment type="caution">
    <text evidence="1">The sequence shown here is derived from an EMBL/GenBank/DDBJ whole genome shotgun (WGS) entry which is preliminary data.</text>
</comment>
<reference evidence="1 2" key="1">
    <citation type="submission" date="2021-01" db="EMBL/GenBank/DDBJ databases">
        <title>Sequencing the genomes of 1000 actinobacteria strains.</title>
        <authorList>
            <person name="Klenk H.-P."/>
        </authorList>
    </citation>
    <scope>NUCLEOTIDE SEQUENCE [LARGE SCALE GENOMIC DNA]</scope>
    <source>
        <strain evidence="1 2">DSM 46000</strain>
    </source>
</reference>
<name>A0ABS2LAP8_9CELL</name>
<dbReference type="Gene3D" id="1.10.10.10">
    <property type="entry name" value="Winged helix-like DNA-binding domain superfamily/Winged helix DNA-binding domain"/>
    <property type="match status" value="1"/>
</dbReference>
<gene>
    <name evidence="1" type="ORF">JOD49_000382</name>
</gene>
<dbReference type="InterPro" id="IPR036388">
    <property type="entry name" value="WH-like_DNA-bd_sf"/>
</dbReference>
<keyword evidence="2" id="KW-1185">Reference proteome</keyword>
<accession>A0ABS2LAP8</accession>
<protein>
    <submittedName>
        <fullName evidence="1">DNA invertase Pin-like site-specific DNA recombinase</fullName>
    </submittedName>
</protein>
<organism evidence="1 2">
    <name type="scientific">Oerskovia jenensis</name>
    <dbReference type="NCBI Taxonomy" id="162169"/>
    <lineage>
        <taxon>Bacteria</taxon>
        <taxon>Bacillati</taxon>
        <taxon>Actinomycetota</taxon>
        <taxon>Actinomycetes</taxon>
        <taxon>Micrococcales</taxon>
        <taxon>Cellulomonadaceae</taxon>
        <taxon>Oerskovia</taxon>
    </lineage>
</organism>
<dbReference type="RefSeq" id="WP_239525121.1">
    <property type="nucleotide sequence ID" value="NZ_BAAAVF010000024.1"/>
</dbReference>
<evidence type="ECO:0000313" key="2">
    <source>
        <dbReference type="Proteomes" id="UP000698059"/>
    </source>
</evidence>
<sequence>MTTLVHAAEDDDPLRALAALRELRHETDRRESLVVRRARARGISWAAIATILGVSRQAVHKRYGGSRFARS</sequence>